<dbReference type="EMBL" id="CAIIXF020000006">
    <property type="protein sequence ID" value="CAH1785578.1"/>
    <property type="molecule type" value="Genomic_DNA"/>
</dbReference>
<comment type="caution">
    <text evidence="1">The sequence shown here is derived from an EMBL/GenBank/DDBJ whole genome shotgun (WGS) entry which is preliminary data.</text>
</comment>
<evidence type="ECO:0000313" key="1">
    <source>
        <dbReference type="EMBL" id="CAH1785578.1"/>
    </source>
</evidence>
<dbReference type="AlphaFoldDB" id="A0A8S4NYH8"/>
<name>A0A8S4NYH8_OWEFU</name>
<dbReference type="Proteomes" id="UP000749559">
    <property type="component" value="Unassembled WGS sequence"/>
</dbReference>
<organism evidence="1 2">
    <name type="scientific">Owenia fusiformis</name>
    <name type="common">Polychaete worm</name>
    <dbReference type="NCBI Taxonomy" id="6347"/>
    <lineage>
        <taxon>Eukaryota</taxon>
        <taxon>Metazoa</taxon>
        <taxon>Spiralia</taxon>
        <taxon>Lophotrochozoa</taxon>
        <taxon>Annelida</taxon>
        <taxon>Polychaeta</taxon>
        <taxon>Sedentaria</taxon>
        <taxon>Canalipalpata</taxon>
        <taxon>Sabellida</taxon>
        <taxon>Oweniida</taxon>
        <taxon>Oweniidae</taxon>
        <taxon>Owenia</taxon>
    </lineage>
</organism>
<dbReference type="OrthoDB" id="6160490at2759"/>
<gene>
    <name evidence="1" type="ORF">OFUS_LOCUS11609</name>
</gene>
<reference evidence="1" key="1">
    <citation type="submission" date="2022-03" db="EMBL/GenBank/DDBJ databases">
        <authorList>
            <person name="Martin C."/>
        </authorList>
    </citation>
    <scope>NUCLEOTIDE SEQUENCE</scope>
</reference>
<evidence type="ECO:0000313" key="2">
    <source>
        <dbReference type="Proteomes" id="UP000749559"/>
    </source>
</evidence>
<protein>
    <submittedName>
        <fullName evidence="1">Uncharacterized protein</fullName>
    </submittedName>
</protein>
<keyword evidence="2" id="KW-1185">Reference proteome</keyword>
<proteinExistence type="predicted"/>
<accession>A0A8S4NYH8</accession>
<sequence>MKYTMAAGGVLTNTFKYNDKAFAQFVKDVSYNACTKHLYTLQELKHNASYVLEKIQDICTALGDYNLVFRSKVHEQNNLIDDGTEIIQPGHFNFFSVLELLDGVTVLFEKNEQNQYSRVVADGMSLTPPIIRECLSRTKEGDFVVSMKLMKELKAHLIKTLEQLHAKGVLTFIGQTNRNHTAIYPLGTVSIDDSTHRPNIHLRLGAPLCTVDIDLWFCVEGRTTKLGHHVMIPVDESETFKQDLWKEIVVERPNDDRYILTDPHKQLLCTLKLISYIYNMLVNKGELPQTIQTTCISSTSYIRTIVLYHQKTCISDSVGECFTNIINSESVKLFDECSANTFHVSTQDWFYPERRIYSDKAYTITMIWFLHNINNTFDTICSL</sequence>